<reference evidence="1 2" key="1">
    <citation type="submission" date="2018-10" db="EMBL/GenBank/DDBJ databases">
        <title>A high-quality apple genome assembly.</title>
        <authorList>
            <person name="Hu J."/>
        </authorList>
    </citation>
    <scope>NUCLEOTIDE SEQUENCE [LARGE SCALE GENOMIC DNA]</scope>
    <source>
        <strain evidence="2">cv. HFTH1</strain>
        <tissue evidence="1">Young leaf</tissue>
    </source>
</reference>
<dbReference type="Gene3D" id="3.30.470.110">
    <property type="match status" value="1"/>
</dbReference>
<sequence length="93" mass="10853">MIMTITEDVERKALQAKLDKMATDLEEVRLLNSHFQEDQLLQLSHQKQTETVCEQVRDKIGDFIKGVFSKFQDLDFSFLEMNPFTLVDGEPYP</sequence>
<evidence type="ECO:0000313" key="1">
    <source>
        <dbReference type="EMBL" id="RXH71732.1"/>
    </source>
</evidence>
<comment type="caution">
    <text evidence="1">The sequence shown here is derived from an EMBL/GenBank/DDBJ whole genome shotgun (WGS) entry which is preliminary data.</text>
</comment>
<dbReference type="STRING" id="3750.A0A498HPA3"/>
<evidence type="ECO:0008006" key="3">
    <source>
        <dbReference type="Google" id="ProtNLM"/>
    </source>
</evidence>
<name>A0A498HPA3_MALDO</name>
<dbReference type="EMBL" id="RDQH01000342">
    <property type="protein sequence ID" value="RXH71732.1"/>
    <property type="molecule type" value="Genomic_DNA"/>
</dbReference>
<proteinExistence type="predicted"/>
<dbReference type="AlphaFoldDB" id="A0A498HPA3"/>
<evidence type="ECO:0000313" key="2">
    <source>
        <dbReference type="Proteomes" id="UP000290289"/>
    </source>
</evidence>
<organism evidence="1 2">
    <name type="scientific">Malus domestica</name>
    <name type="common">Apple</name>
    <name type="synonym">Pyrus malus</name>
    <dbReference type="NCBI Taxonomy" id="3750"/>
    <lineage>
        <taxon>Eukaryota</taxon>
        <taxon>Viridiplantae</taxon>
        <taxon>Streptophyta</taxon>
        <taxon>Embryophyta</taxon>
        <taxon>Tracheophyta</taxon>
        <taxon>Spermatophyta</taxon>
        <taxon>Magnoliopsida</taxon>
        <taxon>eudicotyledons</taxon>
        <taxon>Gunneridae</taxon>
        <taxon>Pentapetalae</taxon>
        <taxon>rosids</taxon>
        <taxon>fabids</taxon>
        <taxon>Rosales</taxon>
        <taxon>Rosaceae</taxon>
        <taxon>Amygdaloideae</taxon>
        <taxon>Maleae</taxon>
        <taxon>Malus</taxon>
    </lineage>
</organism>
<protein>
    <recommendedName>
        <fullName evidence="3">ATP citrate synthase</fullName>
    </recommendedName>
</protein>
<keyword evidence="2" id="KW-1185">Reference proteome</keyword>
<accession>A0A498HPA3</accession>
<dbReference type="Proteomes" id="UP000290289">
    <property type="component" value="Chromosome 16"/>
</dbReference>
<gene>
    <name evidence="1" type="ORF">DVH24_025233</name>
</gene>